<reference evidence="2" key="1">
    <citation type="journal article" date="2019" name="Int. J. Syst. Evol. Microbiol.">
        <title>The Global Catalogue of Microorganisms (GCM) 10K type strain sequencing project: providing services to taxonomists for standard genome sequencing and annotation.</title>
        <authorList>
            <consortium name="The Broad Institute Genomics Platform"/>
            <consortium name="The Broad Institute Genome Sequencing Center for Infectious Disease"/>
            <person name="Wu L."/>
            <person name="Ma J."/>
        </authorList>
    </citation>
    <scope>NUCLEOTIDE SEQUENCE [LARGE SCALE GENOMIC DNA]</scope>
    <source>
        <strain evidence="2">CCUG 48884</strain>
    </source>
</reference>
<name>A0ABW3WG52_9RHOO</name>
<dbReference type="Proteomes" id="UP001597158">
    <property type="component" value="Unassembled WGS sequence"/>
</dbReference>
<organism evidence="1 2">
    <name type="scientific">Thauera mechernichensis</name>
    <dbReference type="NCBI Taxonomy" id="82788"/>
    <lineage>
        <taxon>Bacteria</taxon>
        <taxon>Pseudomonadati</taxon>
        <taxon>Pseudomonadota</taxon>
        <taxon>Betaproteobacteria</taxon>
        <taxon>Rhodocyclales</taxon>
        <taxon>Zoogloeaceae</taxon>
        <taxon>Thauera</taxon>
    </lineage>
</organism>
<keyword evidence="1" id="KW-0808">Transferase</keyword>
<keyword evidence="1" id="KW-0489">Methyltransferase</keyword>
<dbReference type="Pfam" id="PF13489">
    <property type="entry name" value="Methyltransf_23"/>
    <property type="match status" value="1"/>
</dbReference>
<dbReference type="InterPro" id="IPR029063">
    <property type="entry name" value="SAM-dependent_MTases_sf"/>
</dbReference>
<dbReference type="RefSeq" id="WP_277831207.1">
    <property type="nucleotide sequence ID" value="NZ_JARQZE010000002.1"/>
</dbReference>
<proteinExistence type="predicted"/>
<evidence type="ECO:0000313" key="2">
    <source>
        <dbReference type="Proteomes" id="UP001597158"/>
    </source>
</evidence>
<evidence type="ECO:0000313" key="1">
    <source>
        <dbReference type="EMBL" id="MFD1264109.1"/>
    </source>
</evidence>
<dbReference type="SUPFAM" id="SSF53335">
    <property type="entry name" value="S-adenosyl-L-methionine-dependent methyltransferases"/>
    <property type="match status" value="1"/>
</dbReference>
<sequence length="236" mass="26826">MDLTETTVSLDRIEQHWYYQSKAKAVTSFIDTVNSKVVLDVGAGSGFFSTHLLNNSSIREAWCVDINYEKEIDSLTNDKPQHFRKKIDSIDADTVLLMDVLEHVEDDIGLLREYVKKVPPGAKFLISVPAFNFLWSDHDVFLGHKRRYTLNGLESVIARSGLQVKRSAYFFGAVFPIAAVTRLSQRHFKYPKRAPKSQLVEHRPIVNATLKALCNLEISVMNFNRLFGLTAFCLAE</sequence>
<dbReference type="GO" id="GO:0008168">
    <property type="term" value="F:methyltransferase activity"/>
    <property type="evidence" value="ECO:0007669"/>
    <property type="project" value="UniProtKB-KW"/>
</dbReference>
<dbReference type="CDD" id="cd02440">
    <property type="entry name" value="AdoMet_MTases"/>
    <property type="match status" value="1"/>
</dbReference>
<dbReference type="Gene3D" id="3.40.50.150">
    <property type="entry name" value="Vaccinia Virus protein VP39"/>
    <property type="match status" value="1"/>
</dbReference>
<gene>
    <name evidence="1" type="ORF">ACFQ4M_10990</name>
</gene>
<dbReference type="EMBL" id="JBHTMC010000024">
    <property type="protein sequence ID" value="MFD1264109.1"/>
    <property type="molecule type" value="Genomic_DNA"/>
</dbReference>
<keyword evidence="2" id="KW-1185">Reference proteome</keyword>
<dbReference type="GO" id="GO:0032259">
    <property type="term" value="P:methylation"/>
    <property type="evidence" value="ECO:0007669"/>
    <property type="project" value="UniProtKB-KW"/>
</dbReference>
<comment type="caution">
    <text evidence="1">The sequence shown here is derived from an EMBL/GenBank/DDBJ whole genome shotgun (WGS) entry which is preliminary data.</text>
</comment>
<protein>
    <submittedName>
        <fullName evidence="1">Methyltransferase domain-containing protein</fullName>
    </submittedName>
</protein>
<accession>A0ABW3WG52</accession>